<sequence>MTNTLVPQPYGLRLEMMLARGLSPAEALALIRRGDAAALGERVNPELNWEGFVVYAQANDDRIAAALQDGYAFPFLTIGGMKNLLSIKFGLAEERDYRYAEGRIEGLRLTADDLAAFRRMVPSYWQFALTEAESGGGPDRTGTAEIAIEMDQRGGR</sequence>
<gene>
    <name evidence="1" type="ORF">H7C19_23165</name>
</gene>
<evidence type="ECO:0000313" key="1">
    <source>
        <dbReference type="EMBL" id="MBB6673584.1"/>
    </source>
</evidence>
<reference evidence="1 2" key="1">
    <citation type="submission" date="2020-08" db="EMBL/GenBank/DDBJ databases">
        <title>Cohnella phylogeny.</title>
        <authorList>
            <person name="Dunlap C."/>
        </authorList>
    </citation>
    <scope>NUCLEOTIDE SEQUENCE [LARGE SCALE GENOMIC DNA]</scope>
    <source>
        <strain evidence="1 2">DSM 28246</strain>
    </source>
</reference>
<comment type="caution">
    <text evidence="1">The sequence shown here is derived from an EMBL/GenBank/DDBJ whole genome shotgun (WGS) entry which is preliminary data.</text>
</comment>
<protein>
    <submittedName>
        <fullName evidence="1">Uncharacterized protein</fullName>
    </submittedName>
</protein>
<evidence type="ECO:0000313" key="2">
    <source>
        <dbReference type="Proteomes" id="UP000547209"/>
    </source>
</evidence>
<keyword evidence="2" id="KW-1185">Reference proteome</keyword>
<name>A0A7X0VIE4_9BACL</name>
<dbReference type="RefSeq" id="WP_185671446.1">
    <property type="nucleotide sequence ID" value="NZ_JACJVP010000040.1"/>
</dbReference>
<dbReference type="EMBL" id="JACJVP010000040">
    <property type="protein sequence ID" value="MBB6673584.1"/>
    <property type="molecule type" value="Genomic_DNA"/>
</dbReference>
<accession>A0A7X0VIE4</accession>
<proteinExistence type="predicted"/>
<organism evidence="1 2">
    <name type="scientific">Cohnella nanjingensis</name>
    <dbReference type="NCBI Taxonomy" id="1387779"/>
    <lineage>
        <taxon>Bacteria</taxon>
        <taxon>Bacillati</taxon>
        <taxon>Bacillota</taxon>
        <taxon>Bacilli</taxon>
        <taxon>Bacillales</taxon>
        <taxon>Paenibacillaceae</taxon>
        <taxon>Cohnella</taxon>
    </lineage>
</organism>
<dbReference type="Proteomes" id="UP000547209">
    <property type="component" value="Unassembled WGS sequence"/>
</dbReference>
<dbReference type="AlphaFoldDB" id="A0A7X0VIE4"/>